<comment type="caution">
    <text evidence="1">The sequence shown here is derived from an EMBL/GenBank/DDBJ whole genome shotgun (WGS) entry which is preliminary data.</text>
</comment>
<name>A0ACB0Y067_MELEN</name>
<evidence type="ECO:0000313" key="1">
    <source>
        <dbReference type="EMBL" id="CAK5026125.1"/>
    </source>
</evidence>
<organism evidence="1 2">
    <name type="scientific">Meloidogyne enterolobii</name>
    <name type="common">Root-knot nematode worm</name>
    <name type="synonym">Meloidogyne mayaguensis</name>
    <dbReference type="NCBI Taxonomy" id="390850"/>
    <lineage>
        <taxon>Eukaryota</taxon>
        <taxon>Metazoa</taxon>
        <taxon>Ecdysozoa</taxon>
        <taxon>Nematoda</taxon>
        <taxon>Chromadorea</taxon>
        <taxon>Rhabditida</taxon>
        <taxon>Tylenchina</taxon>
        <taxon>Tylenchomorpha</taxon>
        <taxon>Tylenchoidea</taxon>
        <taxon>Meloidogynidae</taxon>
        <taxon>Meloidogyninae</taxon>
        <taxon>Meloidogyne</taxon>
    </lineage>
</organism>
<reference evidence="1" key="1">
    <citation type="submission" date="2023-11" db="EMBL/GenBank/DDBJ databases">
        <authorList>
            <person name="Poullet M."/>
        </authorList>
    </citation>
    <scope>NUCLEOTIDE SEQUENCE</scope>
    <source>
        <strain evidence="1">E1834</strain>
    </source>
</reference>
<dbReference type="EMBL" id="CAVMJV010000004">
    <property type="protein sequence ID" value="CAK5026125.1"/>
    <property type="molecule type" value="Genomic_DNA"/>
</dbReference>
<gene>
    <name evidence="1" type="ORF">MENTE1834_LOCUS5988</name>
</gene>
<proteinExistence type="predicted"/>
<dbReference type="Proteomes" id="UP001497535">
    <property type="component" value="Unassembled WGS sequence"/>
</dbReference>
<keyword evidence="2" id="KW-1185">Reference proteome</keyword>
<evidence type="ECO:0000313" key="2">
    <source>
        <dbReference type="Proteomes" id="UP001497535"/>
    </source>
</evidence>
<accession>A0ACB0Y067</accession>
<protein>
    <submittedName>
        <fullName evidence="1">Uncharacterized protein</fullName>
    </submittedName>
</protein>
<sequence>MFFLFLFSFQPKHCYCVYQLLSYYFFVFILKFLLYFFSFSNFFFSVFSSFLSFLPVFQTALNFSTKTKCLATNCPTIQNCGVLYRDRVSARDNF</sequence>